<protein>
    <submittedName>
        <fullName evidence="2">Uncharacterized protein</fullName>
    </submittedName>
</protein>
<gene>
    <name evidence="2" type="ORF">TSAR_003584</name>
</gene>
<accession>A0A232FBM8</accession>
<comment type="caution">
    <text evidence="2">The sequence shown here is derived from an EMBL/GenBank/DDBJ whole genome shotgun (WGS) entry which is preliminary data.</text>
</comment>
<keyword evidence="3" id="KW-1185">Reference proteome</keyword>
<feature type="region of interest" description="Disordered" evidence="1">
    <location>
        <begin position="76"/>
        <end position="98"/>
    </location>
</feature>
<feature type="compositionally biased region" description="Polar residues" evidence="1">
    <location>
        <begin position="158"/>
        <end position="172"/>
    </location>
</feature>
<dbReference type="AlphaFoldDB" id="A0A232FBM8"/>
<feature type="region of interest" description="Disordered" evidence="1">
    <location>
        <begin position="1"/>
        <end position="30"/>
    </location>
</feature>
<evidence type="ECO:0000256" key="1">
    <source>
        <dbReference type="SAM" id="MobiDB-lite"/>
    </source>
</evidence>
<feature type="region of interest" description="Disordered" evidence="1">
    <location>
        <begin position="219"/>
        <end position="238"/>
    </location>
</feature>
<organism evidence="2 3">
    <name type="scientific">Trichomalopsis sarcophagae</name>
    <dbReference type="NCBI Taxonomy" id="543379"/>
    <lineage>
        <taxon>Eukaryota</taxon>
        <taxon>Metazoa</taxon>
        <taxon>Ecdysozoa</taxon>
        <taxon>Arthropoda</taxon>
        <taxon>Hexapoda</taxon>
        <taxon>Insecta</taxon>
        <taxon>Pterygota</taxon>
        <taxon>Neoptera</taxon>
        <taxon>Endopterygota</taxon>
        <taxon>Hymenoptera</taxon>
        <taxon>Apocrita</taxon>
        <taxon>Proctotrupomorpha</taxon>
        <taxon>Chalcidoidea</taxon>
        <taxon>Pteromalidae</taxon>
        <taxon>Pteromalinae</taxon>
        <taxon>Trichomalopsis</taxon>
    </lineage>
</organism>
<sequence length="382" mass="43151">MWSDSEGSLDTRQVPTHPSVPTVHRTEPSEIVEAKQQIKFCSENLPAATKSRSTEQEEAEDKDNIIARLMQQLQEERQKNRVTSVTPPAATTSNNKCNDTTISPVLSNVNLRSRKAKRKNFAAAYVATPTGSRVMISGELRSGKENPPTSPETESPSLISAKSLSRKSTMMKTPTKRKRNNSVDVTSLIDENSDALTVTPSFILRKKLSPRRVNLVAKQIAGPSGANNQSNPDKKRKNKYERKIKECLYDSDDYNSSNLPKRKSFTKWDHEEISPDGFLTKIAMFHIHYGVSVPYKSWKRAITSESSYGFLRELVVPHIWSREEFVKRAIQVTRTHDSSNRLELSPTKRESLKRGYVQYLIERRSIPSKVSTEAEKESGTPV</sequence>
<reference evidence="2 3" key="1">
    <citation type="journal article" date="2017" name="Curr. Biol.">
        <title>The Evolution of Venom by Co-option of Single-Copy Genes.</title>
        <authorList>
            <person name="Martinson E.O."/>
            <person name="Mrinalini"/>
            <person name="Kelkar Y.D."/>
            <person name="Chang C.H."/>
            <person name="Werren J.H."/>
        </authorList>
    </citation>
    <scope>NUCLEOTIDE SEQUENCE [LARGE SCALE GENOMIC DNA]</scope>
    <source>
        <strain evidence="2 3">Alberta</strain>
        <tissue evidence="2">Whole body</tissue>
    </source>
</reference>
<feature type="compositionally biased region" description="Polar residues" evidence="1">
    <location>
        <begin position="81"/>
        <end position="98"/>
    </location>
</feature>
<evidence type="ECO:0000313" key="2">
    <source>
        <dbReference type="EMBL" id="OXU27868.1"/>
    </source>
</evidence>
<proteinExistence type="predicted"/>
<feature type="compositionally biased region" description="Polar residues" evidence="1">
    <location>
        <begin position="1"/>
        <end position="16"/>
    </location>
</feature>
<evidence type="ECO:0000313" key="3">
    <source>
        <dbReference type="Proteomes" id="UP000215335"/>
    </source>
</evidence>
<dbReference type="EMBL" id="NNAY01000524">
    <property type="protein sequence ID" value="OXU27868.1"/>
    <property type="molecule type" value="Genomic_DNA"/>
</dbReference>
<dbReference type="Proteomes" id="UP000215335">
    <property type="component" value="Unassembled WGS sequence"/>
</dbReference>
<feature type="region of interest" description="Disordered" evidence="1">
    <location>
        <begin position="139"/>
        <end position="184"/>
    </location>
</feature>
<name>A0A232FBM8_9HYME</name>